<name>A0A2T0S3Q9_9ACTN</name>
<dbReference type="CDD" id="cd18722">
    <property type="entry name" value="PIN_NicB-like"/>
    <property type="match status" value="1"/>
</dbReference>
<dbReference type="RefSeq" id="WP_106128129.1">
    <property type="nucleotide sequence ID" value="NZ_PVZG01000009.1"/>
</dbReference>
<reference evidence="2 3" key="1">
    <citation type="submission" date="2018-03" db="EMBL/GenBank/DDBJ databases">
        <title>Genomic Encyclopedia of Archaeal and Bacterial Type Strains, Phase II (KMG-II): from individual species to whole genera.</title>
        <authorList>
            <person name="Goeker M."/>
        </authorList>
    </citation>
    <scope>NUCLEOTIDE SEQUENCE [LARGE SCALE GENOMIC DNA]</scope>
    <source>
        <strain evidence="2 3">DSM 45348</strain>
    </source>
</reference>
<gene>
    <name evidence="2" type="ORF">CLV70_109188</name>
</gene>
<keyword evidence="3" id="KW-1185">Reference proteome</keyword>
<evidence type="ECO:0000256" key="1">
    <source>
        <dbReference type="SAM" id="MobiDB-lite"/>
    </source>
</evidence>
<sequence length="245" mass="26640">MRVGVYVDGYNLYYGARGLCGRGMPGWRWLDIRALSTSLVAARTNWQGATIHRVVYCTALIDAATNPSGYADQDVYIKALNGYTSVDHVELGYYMARVKQAPLAVRSPGPAGVPQVVQANWPVMVQDSQGNAVHGATFMVSYAHREEKGSDVNVASHLLVDVLTGQVDAAVVISNDSDLRFPVQYARTRVPVGVINPSRNHLAGALRGTAGDGVGRHWWRQLTAQDVTDHQLPDPAGNYSRPPGW</sequence>
<dbReference type="OrthoDB" id="9809421at2"/>
<dbReference type="AlphaFoldDB" id="A0A2T0S3Q9"/>
<accession>A0A2T0S3Q9</accession>
<feature type="region of interest" description="Disordered" evidence="1">
    <location>
        <begin position="226"/>
        <end position="245"/>
    </location>
</feature>
<comment type="caution">
    <text evidence="2">The sequence shown here is derived from an EMBL/GenBank/DDBJ whole genome shotgun (WGS) entry which is preliminary data.</text>
</comment>
<dbReference type="Proteomes" id="UP000239209">
    <property type="component" value="Unassembled WGS sequence"/>
</dbReference>
<organism evidence="2 3">
    <name type="scientific">Pseudosporangium ferrugineum</name>
    <dbReference type="NCBI Taxonomy" id="439699"/>
    <lineage>
        <taxon>Bacteria</taxon>
        <taxon>Bacillati</taxon>
        <taxon>Actinomycetota</taxon>
        <taxon>Actinomycetes</taxon>
        <taxon>Micromonosporales</taxon>
        <taxon>Micromonosporaceae</taxon>
        <taxon>Pseudosporangium</taxon>
    </lineage>
</organism>
<dbReference type="EMBL" id="PVZG01000009">
    <property type="protein sequence ID" value="PRY28032.1"/>
    <property type="molecule type" value="Genomic_DNA"/>
</dbReference>
<evidence type="ECO:0000313" key="2">
    <source>
        <dbReference type="EMBL" id="PRY28032.1"/>
    </source>
</evidence>
<proteinExistence type="predicted"/>
<evidence type="ECO:0000313" key="3">
    <source>
        <dbReference type="Proteomes" id="UP000239209"/>
    </source>
</evidence>
<dbReference type="Gene3D" id="3.40.50.1010">
    <property type="entry name" value="5'-nuclease"/>
    <property type="match status" value="1"/>
</dbReference>
<protein>
    <submittedName>
        <fullName evidence="2">NYN domain-containing protein</fullName>
    </submittedName>
</protein>